<sequence>MTLCIAPQCSKPENPDNSVFCQTCGSELLLEGRYRVTKLIGQGGFGKTYEVREVVRATGTSNSGIPKVLKVLTDQQPKAVELFTREAQVLSQLRHPGIPQVDTDGHFIFWPRDSQTALHCLIMEKIEGLDLCGYMKQRQFRPISEQLALEWLMQIMTILNEVHGQLFFHRDIKPSNIMLRPDGQLVLIDFGAVRAVTQTYMAKQGAQGITGIHSMGFTPPEQMNGQAVMQSDFYALGRTWVYLLTGKEPTDSSIYDPYNDQCQWRESATHISPPLANLVDDLMARLPKDRPANTQIILQRLRTLDREFEQSRQQTEVSQGSNPPPFPQSSATPSSAAQPPPVPPSNVPPTDIQAPPEALPIYTPPSTAPFSTSQPSAGVPPTDIQAPGYSTPSHPPNQPSQPQQSPPPLTSSAHELEEANRQIKTAWIAGTVTTVITLLAMLVLSGSEEGGLLWIDVLLTASFTFGIYKKIRACAVLMLIYFILSKLLQIIAALEADAGINPIAIGFGGLFLYFYAQGVKGTYTYHRLSNQQQP</sequence>
<dbReference type="Gene3D" id="1.10.510.10">
    <property type="entry name" value="Transferase(Phosphotransferase) domain 1"/>
    <property type="match status" value="1"/>
</dbReference>
<feature type="region of interest" description="Disordered" evidence="9">
    <location>
        <begin position="308"/>
        <end position="416"/>
    </location>
</feature>
<keyword evidence="10" id="KW-0472">Membrane</keyword>
<dbReference type="HOGENOM" id="CLU_509635_0_0_3"/>
<evidence type="ECO:0000256" key="4">
    <source>
        <dbReference type="ARBA" id="ARBA00022741"/>
    </source>
</evidence>
<feature type="compositionally biased region" description="Pro residues" evidence="9">
    <location>
        <begin position="393"/>
        <end position="409"/>
    </location>
</feature>
<evidence type="ECO:0000256" key="8">
    <source>
        <dbReference type="ARBA" id="ARBA00048679"/>
    </source>
</evidence>
<feature type="transmembrane region" description="Helical" evidence="10">
    <location>
        <begin position="451"/>
        <end position="468"/>
    </location>
</feature>
<dbReference type="PANTHER" id="PTHR24363">
    <property type="entry name" value="SERINE/THREONINE PROTEIN KINASE"/>
    <property type="match status" value="1"/>
</dbReference>
<dbReference type="KEGG" id="amr:AM1_2886"/>
<dbReference type="CDD" id="cd14014">
    <property type="entry name" value="STKc_PknB_like"/>
    <property type="match status" value="1"/>
</dbReference>
<dbReference type="GO" id="GO:0004674">
    <property type="term" value="F:protein serine/threonine kinase activity"/>
    <property type="evidence" value="ECO:0007669"/>
    <property type="project" value="UniProtKB-KW"/>
</dbReference>
<evidence type="ECO:0000256" key="7">
    <source>
        <dbReference type="ARBA" id="ARBA00047899"/>
    </source>
</evidence>
<name>B0CAF0_ACAM1</name>
<dbReference type="Proteomes" id="UP000000268">
    <property type="component" value="Chromosome"/>
</dbReference>
<dbReference type="PANTHER" id="PTHR24363:SF0">
    <property type="entry name" value="SERINE_THREONINE KINASE LIKE DOMAIN CONTAINING 1"/>
    <property type="match status" value="1"/>
</dbReference>
<keyword evidence="4" id="KW-0547">Nucleotide-binding</keyword>
<dbReference type="InterPro" id="IPR008271">
    <property type="entry name" value="Ser/Thr_kinase_AS"/>
</dbReference>
<feature type="compositionally biased region" description="Polar residues" evidence="9">
    <location>
        <begin position="311"/>
        <end position="321"/>
    </location>
</feature>
<comment type="catalytic activity">
    <reaction evidence="8">
        <text>L-seryl-[protein] + ATP = O-phospho-L-seryl-[protein] + ADP + H(+)</text>
        <dbReference type="Rhea" id="RHEA:17989"/>
        <dbReference type="Rhea" id="RHEA-COMP:9863"/>
        <dbReference type="Rhea" id="RHEA-COMP:11604"/>
        <dbReference type="ChEBI" id="CHEBI:15378"/>
        <dbReference type="ChEBI" id="CHEBI:29999"/>
        <dbReference type="ChEBI" id="CHEBI:30616"/>
        <dbReference type="ChEBI" id="CHEBI:83421"/>
        <dbReference type="ChEBI" id="CHEBI:456216"/>
        <dbReference type="EC" id="2.7.11.1"/>
    </reaction>
</comment>
<feature type="transmembrane region" description="Helical" evidence="10">
    <location>
        <begin position="426"/>
        <end position="445"/>
    </location>
</feature>
<dbReference type="InterPro" id="IPR011009">
    <property type="entry name" value="Kinase-like_dom_sf"/>
</dbReference>
<protein>
    <recommendedName>
        <fullName evidence="1">non-specific serine/threonine protein kinase</fullName>
        <ecNumber evidence="1">2.7.11.1</ecNumber>
    </recommendedName>
</protein>
<keyword evidence="10" id="KW-1133">Transmembrane helix</keyword>
<dbReference type="EMBL" id="CP000828">
    <property type="protein sequence ID" value="ABW27885.1"/>
    <property type="molecule type" value="Genomic_DNA"/>
</dbReference>
<feature type="domain" description="Protein kinase" evidence="11">
    <location>
        <begin position="34"/>
        <end position="304"/>
    </location>
</feature>
<keyword evidence="3" id="KW-0808">Transferase</keyword>
<evidence type="ECO:0000256" key="3">
    <source>
        <dbReference type="ARBA" id="ARBA00022679"/>
    </source>
</evidence>
<keyword evidence="13" id="KW-1185">Reference proteome</keyword>
<accession>B0CAF0</accession>
<evidence type="ECO:0000256" key="5">
    <source>
        <dbReference type="ARBA" id="ARBA00022777"/>
    </source>
</evidence>
<feature type="transmembrane region" description="Helical" evidence="10">
    <location>
        <begin position="475"/>
        <end position="494"/>
    </location>
</feature>
<dbReference type="PROSITE" id="PS00108">
    <property type="entry name" value="PROTEIN_KINASE_ST"/>
    <property type="match status" value="1"/>
</dbReference>
<evidence type="ECO:0000256" key="2">
    <source>
        <dbReference type="ARBA" id="ARBA00022527"/>
    </source>
</evidence>
<dbReference type="InterPro" id="IPR000719">
    <property type="entry name" value="Prot_kinase_dom"/>
</dbReference>
<feature type="compositionally biased region" description="Low complexity" evidence="9">
    <location>
        <begin position="328"/>
        <end position="337"/>
    </location>
</feature>
<dbReference type="PROSITE" id="PS50011">
    <property type="entry name" value="PROTEIN_KINASE_DOM"/>
    <property type="match status" value="1"/>
</dbReference>
<dbReference type="AlphaFoldDB" id="B0CAF0"/>
<organism evidence="12 13">
    <name type="scientific">Acaryochloris marina (strain MBIC 11017)</name>
    <dbReference type="NCBI Taxonomy" id="329726"/>
    <lineage>
        <taxon>Bacteria</taxon>
        <taxon>Bacillati</taxon>
        <taxon>Cyanobacteriota</taxon>
        <taxon>Cyanophyceae</taxon>
        <taxon>Acaryochloridales</taxon>
        <taxon>Acaryochloridaceae</taxon>
        <taxon>Acaryochloris</taxon>
    </lineage>
</organism>
<keyword evidence="10" id="KW-0812">Transmembrane</keyword>
<evidence type="ECO:0000256" key="1">
    <source>
        <dbReference type="ARBA" id="ARBA00012513"/>
    </source>
</evidence>
<dbReference type="Pfam" id="PF00069">
    <property type="entry name" value="Pkinase"/>
    <property type="match status" value="1"/>
</dbReference>
<comment type="catalytic activity">
    <reaction evidence="7">
        <text>L-threonyl-[protein] + ATP = O-phospho-L-threonyl-[protein] + ADP + H(+)</text>
        <dbReference type="Rhea" id="RHEA:46608"/>
        <dbReference type="Rhea" id="RHEA-COMP:11060"/>
        <dbReference type="Rhea" id="RHEA-COMP:11605"/>
        <dbReference type="ChEBI" id="CHEBI:15378"/>
        <dbReference type="ChEBI" id="CHEBI:30013"/>
        <dbReference type="ChEBI" id="CHEBI:30616"/>
        <dbReference type="ChEBI" id="CHEBI:61977"/>
        <dbReference type="ChEBI" id="CHEBI:456216"/>
        <dbReference type="EC" id="2.7.11.1"/>
    </reaction>
</comment>
<dbReference type="SUPFAM" id="SSF56112">
    <property type="entry name" value="Protein kinase-like (PK-like)"/>
    <property type="match status" value="1"/>
</dbReference>
<evidence type="ECO:0000256" key="10">
    <source>
        <dbReference type="SAM" id="Phobius"/>
    </source>
</evidence>
<dbReference type="GO" id="GO:0005524">
    <property type="term" value="F:ATP binding"/>
    <property type="evidence" value="ECO:0007669"/>
    <property type="project" value="UniProtKB-KW"/>
</dbReference>
<keyword evidence="5 12" id="KW-0418">Kinase</keyword>
<evidence type="ECO:0000313" key="13">
    <source>
        <dbReference type="Proteomes" id="UP000000268"/>
    </source>
</evidence>
<feature type="compositionally biased region" description="Pro residues" evidence="9">
    <location>
        <begin position="338"/>
        <end position="347"/>
    </location>
</feature>
<dbReference type="NCBIfam" id="NF045510">
    <property type="entry name" value="4Cys_prefix_kin"/>
    <property type="match status" value="1"/>
</dbReference>
<keyword evidence="2 12" id="KW-0723">Serine/threonine-protein kinase</keyword>
<evidence type="ECO:0000256" key="6">
    <source>
        <dbReference type="ARBA" id="ARBA00022840"/>
    </source>
</evidence>
<dbReference type="EC" id="2.7.11.1" evidence="1"/>
<feature type="transmembrane region" description="Helical" evidence="10">
    <location>
        <begin position="500"/>
        <end position="516"/>
    </location>
</feature>
<dbReference type="SMART" id="SM00220">
    <property type="entry name" value="S_TKc"/>
    <property type="match status" value="1"/>
</dbReference>
<evidence type="ECO:0000256" key="9">
    <source>
        <dbReference type="SAM" id="MobiDB-lite"/>
    </source>
</evidence>
<proteinExistence type="predicted"/>
<dbReference type="STRING" id="329726.AM1_2886"/>
<dbReference type="OrthoDB" id="428645at2"/>
<reference evidence="12 13" key="1">
    <citation type="journal article" date="2008" name="Proc. Natl. Acad. Sci. U.S.A.">
        <title>Niche adaptation and genome expansion in the chlorophyll d-producing cyanobacterium Acaryochloris marina.</title>
        <authorList>
            <person name="Swingley W.D."/>
            <person name="Chen M."/>
            <person name="Cheung P.C."/>
            <person name="Conrad A.L."/>
            <person name="Dejesa L.C."/>
            <person name="Hao J."/>
            <person name="Honchak B.M."/>
            <person name="Karbach L.E."/>
            <person name="Kurdoglu A."/>
            <person name="Lahiri S."/>
            <person name="Mastrian S.D."/>
            <person name="Miyashita H."/>
            <person name="Page L."/>
            <person name="Ramakrishna P."/>
            <person name="Satoh S."/>
            <person name="Sattley W.M."/>
            <person name="Shimada Y."/>
            <person name="Taylor H.L."/>
            <person name="Tomo T."/>
            <person name="Tsuchiya T."/>
            <person name="Wang Z.T."/>
            <person name="Raymond J."/>
            <person name="Mimuro M."/>
            <person name="Blankenship R.E."/>
            <person name="Touchman J.W."/>
        </authorList>
    </citation>
    <scope>NUCLEOTIDE SEQUENCE [LARGE SCALE GENOMIC DNA]</scope>
    <source>
        <strain evidence="13">MBIC 11017</strain>
    </source>
</reference>
<evidence type="ECO:0000313" key="12">
    <source>
        <dbReference type="EMBL" id="ABW27885.1"/>
    </source>
</evidence>
<dbReference type="Gene3D" id="3.30.200.20">
    <property type="entry name" value="Phosphorylase Kinase, domain 1"/>
    <property type="match status" value="1"/>
</dbReference>
<dbReference type="RefSeq" id="WP_012163322.1">
    <property type="nucleotide sequence ID" value="NC_009925.1"/>
</dbReference>
<gene>
    <name evidence="12" type="ordered locus">AM1_2886</name>
</gene>
<keyword evidence="6" id="KW-0067">ATP-binding</keyword>
<dbReference type="eggNOG" id="COG0515">
    <property type="taxonomic scope" value="Bacteria"/>
</dbReference>
<evidence type="ECO:0000259" key="11">
    <source>
        <dbReference type="PROSITE" id="PS50011"/>
    </source>
</evidence>